<evidence type="ECO:0000313" key="2">
    <source>
        <dbReference type="Proteomes" id="UP000076796"/>
    </source>
</evidence>
<name>A0A163GG03_9BACL</name>
<keyword evidence="2" id="KW-1185">Reference proteome</keyword>
<dbReference type="EMBL" id="LWMH01000001">
    <property type="protein sequence ID" value="KZS44950.1"/>
    <property type="molecule type" value="Genomic_DNA"/>
</dbReference>
<reference evidence="1" key="1">
    <citation type="journal article" date="2016" name="Genome Announc.">
        <title>Draft genomes of two strains of Paenibacillus glucanolyticus with capability to degrade lignocellulose.</title>
        <authorList>
            <person name="Mathews S.L."/>
            <person name="Pawlak J."/>
            <person name="Grunden A.M."/>
        </authorList>
    </citation>
    <scope>NUCLEOTIDE SEQUENCE [LARGE SCALE GENOMIC DNA]</scope>
    <source>
        <strain evidence="1">SLM1</strain>
    </source>
</reference>
<protein>
    <submittedName>
        <fullName evidence="1">Uncharacterized protein</fullName>
    </submittedName>
</protein>
<comment type="caution">
    <text evidence="1">The sequence shown here is derived from an EMBL/GenBank/DDBJ whole genome shotgun (WGS) entry which is preliminary data.</text>
</comment>
<proteinExistence type="predicted"/>
<gene>
    <name evidence="1" type="ORF">AWU65_02910</name>
</gene>
<dbReference type="Proteomes" id="UP000076796">
    <property type="component" value="Unassembled WGS sequence"/>
</dbReference>
<dbReference type="AlphaFoldDB" id="A0A163GG03"/>
<organism evidence="1 2">
    <name type="scientific">Paenibacillus glucanolyticus</name>
    <dbReference type="NCBI Taxonomy" id="59843"/>
    <lineage>
        <taxon>Bacteria</taxon>
        <taxon>Bacillati</taxon>
        <taxon>Bacillota</taxon>
        <taxon>Bacilli</taxon>
        <taxon>Bacillales</taxon>
        <taxon>Paenibacillaceae</taxon>
        <taxon>Paenibacillus</taxon>
    </lineage>
</organism>
<accession>A0A163GG03</accession>
<sequence>MFLPIPSKRWNKGTFDKDIFINIKNGRILFKKSARLRKCYYFVINNKLRIGLNANVYFLPNGSLLIELFCSLLQ</sequence>
<evidence type="ECO:0000313" key="1">
    <source>
        <dbReference type="EMBL" id="KZS44950.1"/>
    </source>
</evidence>